<proteinExistence type="predicted"/>
<dbReference type="STRING" id="159292.SAMN05192546_105140"/>
<sequence>MKNLQSFMLLLRQSNQLEFAQKMFFHNNLVILLLAAFLFFEQLVYGLVVVGFESVIGKIHLLTAVIMFFYAMIAFVIKKLNPNNITMLLRVYAISFGLVGFIIAILRSLIEASSLFVIPTVYIAVLYGFAMAFYFNPLTMLLIYCMSSGILIILLPLYQPHVSELNYMQDIIANNIIAWIISSVNYQRFIKVCSKEVALREMNHRLKHLSSTDVLTKIYNRRKLEEMMIEFIRETEVRECFFSVILVDIDHFKSINDSYGHAQGDEVLQKLARLIRENLRKNDVIGRWGGEEFLIICPETCLQEAYHVAEKIRITIENHSFIRSKKITGSFGVASYESGDSVHSIVNKADQAMYYAKEMGRNVVKQSIR</sequence>
<dbReference type="RefSeq" id="WP_093313209.1">
    <property type="nucleotide sequence ID" value="NZ_FNPV01000005.1"/>
</dbReference>
<evidence type="ECO:0000259" key="2">
    <source>
        <dbReference type="PROSITE" id="PS50887"/>
    </source>
</evidence>
<dbReference type="SUPFAM" id="SSF55073">
    <property type="entry name" value="Nucleotide cyclase"/>
    <property type="match status" value="1"/>
</dbReference>
<dbReference type="GO" id="GO:0052621">
    <property type="term" value="F:diguanylate cyclase activity"/>
    <property type="evidence" value="ECO:0007669"/>
    <property type="project" value="TreeGrafter"/>
</dbReference>
<dbReference type="PANTHER" id="PTHR45138">
    <property type="entry name" value="REGULATORY COMPONENTS OF SENSORY TRANSDUCTION SYSTEM"/>
    <property type="match status" value="1"/>
</dbReference>
<dbReference type="FunFam" id="3.30.70.270:FF:000001">
    <property type="entry name" value="Diguanylate cyclase domain protein"/>
    <property type="match status" value="1"/>
</dbReference>
<keyword evidence="1" id="KW-0472">Membrane</keyword>
<dbReference type="InterPro" id="IPR029787">
    <property type="entry name" value="Nucleotide_cyclase"/>
</dbReference>
<feature type="transmembrane region" description="Helical" evidence="1">
    <location>
        <begin position="56"/>
        <end position="77"/>
    </location>
</feature>
<dbReference type="InterPro" id="IPR050469">
    <property type="entry name" value="Diguanylate_Cyclase"/>
</dbReference>
<protein>
    <submittedName>
        <fullName evidence="3">Diguanylate cyclase (GGDEF) domain-containing protein</fullName>
    </submittedName>
</protein>
<dbReference type="Proteomes" id="UP000199230">
    <property type="component" value="Unassembled WGS sequence"/>
</dbReference>
<feature type="transmembrane region" description="Helical" evidence="1">
    <location>
        <begin position="116"/>
        <end position="134"/>
    </location>
</feature>
<dbReference type="CDD" id="cd01949">
    <property type="entry name" value="GGDEF"/>
    <property type="match status" value="1"/>
</dbReference>
<dbReference type="OrthoDB" id="9805474at2"/>
<organism evidence="3 4">
    <name type="scientific">Tindallia californiensis</name>
    <dbReference type="NCBI Taxonomy" id="159292"/>
    <lineage>
        <taxon>Bacteria</taxon>
        <taxon>Bacillati</taxon>
        <taxon>Bacillota</taxon>
        <taxon>Clostridia</taxon>
        <taxon>Peptostreptococcales</taxon>
        <taxon>Tindalliaceae</taxon>
        <taxon>Tindallia</taxon>
    </lineage>
</organism>
<dbReference type="NCBIfam" id="TIGR00254">
    <property type="entry name" value="GGDEF"/>
    <property type="match status" value="1"/>
</dbReference>
<evidence type="ECO:0000256" key="1">
    <source>
        <dbReference type="SAM" id="Phobius"/>
    </source>
</evidence>
<keyword evidence="1" id="KW-1133">Transmembrane helix</keyword>
<dbReference type="PANTHER" id="PTHR45138:SF9">
    <property type="entry name" value="DIGUANYLATE CYCLASE DGCM-RELATED"/>
    <property type="match status" value="1"/>
</dbReference>
<feature type="transmembrane region" description="Helical" evidence="1">
    <location>
        <begin position="89"/>
        <end position="110"/>
    </location>
</feature>
<keyword evidence="4" id="KW-1185">Reference proteome</keyword>
<dbReference type="InterPro" id="IPR043128">
    <property type="entry name" value="Rev_trsase/Diguanyl_cyclase"/>
</dbReference>
<gene>
    <name evidence="3" type="ORF">SAMN05192546_105140</name>
</gene>
<evidence type="ECO:0000313" key="4">
    <source>
        <dbReference type="Proteomes" id="UP000199230"/>
    </source>
</evidence>
<reference evidence="3 4" key="1">
    <citation type="submission" date="2016-10" db="EMBL/GenBank/DDBJ databases">
        <authorList>
            <person name="de Groot N.N."/>
        </authorList>
    </citation>
    <scope>NUCLEOTIDE SEQUENCE [LARGE SCALE GENOMIC DNA]</scope>
    <source>
        <strain evidence="3 4">APO</strain>
    </source>
</reference>
<feature type="transmembrane region" description="Helical" evidence="1">
    <location>
        <begin position="141"/>
        <end position="159"/>
    </location>
</feature>
<accession>A0A1H3NIY4</accession>
<feature type="transmembrane region" description="Helical" evidence="1">
    <location>
        <begin position="171"/>
        <end position="190"/>
    </location>
</feature>
<evidence type="ECO:0000313" key="3">
    <source>
        <dbReference type="EMBL" id="SDY88713.1"/>
    </source>
</evidence>
<name>A0A1H3NIY4_9FIRM</name>
<dbReference type="AlphaFoldDB" id="A0A1H3NIY4"/>
<dbReference type="InterPro" id="IPR000160">
    <property type="entry name" value="GGDEF_dom"/>
</dbReference>
<keyword evidence="1" id="KW-0812">Transmembrane</keyword>
<dbReference type="Gene3D" id="3.30.70.270">
    <property type="match status" value="1"/>
</dbReference>
<dbReference type="EMBL" id="FNPV01000005">
    <property type="protein sequence ID" value="SDY88713.1"/>
    <property type="molecule type" value="Genomic_DNA"/>
</dbReference>
<dbReference type="PROSITE" id="PS50887">
    <property type="entry name" value="GGDEF"/>
    <property type="match status" value="1"/>
</dbReference>
<dbReference type="SMART" id="SM00267">
    <property type="entry name" value="GGDEF"/>
    <property type="match status" value="1"/>
</dbReference>
<feature type="domain" description="GGDEF" evidence="2">
    <location>
        <begin position="240"/>
        <end position="369"/>
    </location>
</feature>
<dbReference type="Pfam" id="PF00990">
    <property type="entry name" value="GGDEF"/>
    <property type="match status" value="1"/>
</dbReference>